<comment type="caution">
    <text evidence="10">The sequence shown here is derived from an EMBL/GenBank/DDBJ whole genome shotgun (WGS) entry which is preliminary data.</text>
</comment>
<dbReference type="GO" id="GO:0032259">
    <property type="term" value="P:methylation"/>
    <property type="evidence" value="ECO:0007669"/>
    <property type="project" value="UniProtKB-KW"/>
</dbReference>
<reference evidence="10" key="2">
    <citation type="journal article" date="2023" name="IMA Fungus">
        <title>Comparative genomic study of the Penicillium genus elucidates a diverse pangenome and 15 lateral gene transfer events.</title>
        <authorList>
            <person name="Petersen C."/>
            <person name="Sorensen T."/>
            <person name="Nielsen M.R."/>
            <person name="Sondergaard T.E."/>
            <person name="Sorensen J.L."/>
            <person name="Fitzpatrick D.A."/>
            <person name="Frisvad J.C."/>
            <person name="Nielsen K.L."/>
        </authorList>
    </citation>
    <scope>NUCLEOTIDE SEQUENCE</scope>
    <source>
        <strain evidence="10">IBT 35675</strain>
    </source>
</reference>
<dbReference type="InterPro" id="IPR019257">
    <property type="entry name" value="MeTrfase_dom"/>
</dbReference>
<dbReference type="SUPFAM" id="SSF56436">
    <property type="entry name" value="C-type lectin-like"/>
    <property type="match status" value="1"/>
</dbReference>
<proteinExistence type="predicted"/>
<gene>
    <name evidence="10" type="ORF">N7541_001184</name>
</gene>
<dbReference type="Gene3D" id="1.20.120.450">
    <property type="entry name" value="dinb family like domain"/>
    <property type="match status" value="1"/>
</dbReference>
<protein>
    <submittedName>
        <fullName evidence="10">Uncharacterized protein</fullName>
    </submittedName>
</protein>
<reference evidence="10" key="1">
    <citation type="submission" date="2022-12" db="EMBL/GenBank/DDBJ databases">
        <authorList>
            <person name="Petersen C."/>
        </authorList>
    </citation>
    <scope>NUCLEOTIDE SEQUENCE</scope>
    <source>
        <strain evidence="10">IBT 35675</strain>
    </source>
</reference>
<organism evidence="10 11">
    <name type="scientific">Penicillium brevicompactum</name>
    <dbReference type="NCBI Taxonomy" id="5074"/>
    <lineage>
        <taxon>Eukaryota</taxon>
        <taxon>Fungi</taxon>
        <taxon>Dikarya</taxon>
        <taxon>Ascomycota</taxon>
        <taxon>Pezizomycotina</taxon>
        <taxon>Eurotiomycetes</taxon>
        <taxon>Eurotiomycetidae</taxon>
        <taxon>Eurotiales</taxon>
        <taxon>Aspergillaceae</taxon>
        <taxon>Penicillium</taxon>
    </lineage>
</organism>
<evidence type="ECO:0000256" key="1">
    <source>
        <dbReference type="ARBA" id="ARBA00022603"/>
    </source>
</evidence>
<dbReference type="SUPFAM" id="SSF109854">
    <property type="entry name" value="DinB/YfiT-like putative metalloenzymes"/>
    <property type="match status" value="1"/>
</dbReference>
<accession>A0A9W9S0F0</accession>
<dbReference type="InterPro" id="IPR005532">
    <property type="entry name" value="SUMF_dom"/>
</dbReference>
<evidence type="ECO:0000256" key="4">
    <source>
        <dbReference type="ARBA" id="ARBA00023004"/>
    </source>
</evidence>
<dbReference type="InterPro" id="IPR024775">
    <property type="entry name" value="DinB-like"/>
</dbReference>
<keyword evidence="3" id="KW-0560">Oxidoreductase</keyword>
<dbReference type="InterPro" id="IPR017805">
    <property type="entry name" value="SAM_MeTrfase_EasF-type_put"/>
</dbReference>
<feature type="region of interest" description="Disordered" evidence="6">
    <location>
        <begin position="693"/>
        <end position="717"/>
    </location>
</feature>
<dbReference type="Pfam" id="PF12867">
    <property type="entry name" value="DinB_2"/>
    <property type="match status" value="1"/>
</dbReference>
<comment type="pathway">
    <text evidence="5">Amino-acid biosynthesis; ergothioneine biosynthesis.</text>
</comment>
<sequence>MSPTAIRNVDSVDIVSIHQDDMQFSLVDDIYKSLDPPSGTPRTFPTLLLYDAKGLKLFEKITYLEEYYPTNTEIEVLQNHAQRIVERIPENAQLVELGSGNLRKIEILLRECERTEKRVDYYALDLSLVELQRTFAEISPESFSYVGFHGLHGTYDDAVGWLRSPENRNRPTVVMSMGSSIGNFERASAAEFLGGFSKLLAPSDFLLIGLDACKNHDKVFRAYNDSEGVTRQFYENGLVHANQVLGFEAFKKNEWEILTEYNDREGCHQACYAPKVDVTINGIMIPKGEKLVFEEAWKYGRDERDELWRKSDLISQVEFGNTTDDYHVHLLSPATLDVSMHPLKYAGQPIPTIDNFQSLWTAWDIVTKTMIPREELLSKPIKLRNALIFYLGHIPTFFDIHLTRALQDQPTEPAYYQQIFERGIDPDVEDPEQCHKHSEIPDQWPELNEILDYQERVRNRARSILQEGYADQDRTVGEALWIGFEHEAMHLETFLYMLLQSDRTLPPTGVPLPDFNRMAEKAKFDEKPNKWFSIPQQTFTIGLDDCDENNLPQASFGWDNEKPQREVTVGAFESQARPITNGEYAKYLQATGSHNYPASWVFAPGQKGSLVKGIGSTGAQAGSSATAASLPLNGISVRTVFGPVPLELAQDWPLSASYDEVASYAKWMNCRIPTFEEARSIYHYSDQLKSHRHTNGYSNGVNGSTTKGSKPQSTEESTFRDLHGCNVGFKNWHPTPVTPNGDKLAGQGDMGGLWEWTSTPLMPHDGFKSMDIYPGYTSDFFDGKHNVVLGGSWATLPRIAGRTTFVNWYQHNYIYAWVGARLVRDL</sequence>
<keyword evidence="1" id="KW-0489">Methyltransferase</keyword>
<dbReference type="EMBL" id="JAPZBR010000001">
    <property type="protein sequence ID" value="KAJ5367243.1"/>
    <property type="molecule type" value="Genomic_DNA"/>
</dbReference>
<dbReference type="InterPro" id="IPR051128">
    <property type="entry name" value="EgtD_Methyltrsf_superfamily"/>
</dbReference>
<feature type="compositionally biased region" description="Polar residues" evidence="6">
    <location>
        <begin position="695"/>
        <end position="716"/>
    </location>
</feature>
<feature type="domain" description="Sulfatase-modifying factor enzyme-like" evidence="7">
    <location>
        <begin position="539"/>
        <end position="824"/>
    </location>
</feature>
<keyword evidence="11" id="KW-1185">Reference proteome</keyword>
<dbReference type="InterPro" id="IPR016187">
    <property type="entry name" value="CTDL_fold"/>
</dbReference>
<dbReference type="PANTHER" id="PTHR43397:SF1">
    <property type="entry name" value="ERGOTHIONEINE BIOSYNTHESIS PROTEIN 1"/>
    <property type="match status" value="1"/>
</dbReference>
<evidence type="ECO:0000256" key="6">
    <source>
        <dbReference type="SAM" id="MobiDB-lite"/>
    </source>
</evidence>
<feature type="domain" description="DinB-like" evidence="9">
    <location>
        <begin position="371"/>
        <end position="493"/>
    </location>
</feature>
<dbReference type="Gene3D" id="3.90.1580.10">
    <property type="entry name" value="paralog of FGE (formylglycine-generating enzyme)"/>
    <property type="match status" value="1"/>
</dbReference>
<keyword evidence="2" id="KW-0808">Transferase</keyword>
<dbReference type="InterPro" id="IPR042095">
    <property type="entry name" value="SUMF_sf"/>
</dbReference>
<name>A0A9W9S0F0_PENBR</name>
<dbReference type="AlphaFoldDB" id="A0A9W9S0F0"/>
<dbReference type="Gene3D" id="3.40.50.150">
    <property type="entry name" value="Vaccinia Virus protein VP39"/>
    <property type="match status" value="1"/>
</dbReference>
<dbReference type="Pfam" id="PF10017">
    <property type="entry name" value="Methyltransf_33"/>
    <property type="match status" value="1"/>
</dbReference>
<dbReference type="Pfam" id="PF03781">
    <property type="entry name" value="FGE-sulfatase"/>
    <property type="match status" value="1"/>
</dbReference>
<evidence type="ECO:0000313" key="10">
    <source>
        <dbReference type="EMBL" id="KAJ5367243.1"/>
    </source>
</evidence>
<evidence type="ECO:0000256" key="3">
    <source>
        <dbReference type="ARBA" id="ARBA00023002"/>
    </source>
</evidence>
<evidence type="ECO:0000313" key="11">
    <source>
        <dbReference type="Proteomes" id="UP001148299"/>
    </source>
</evidence>
<dbReference type="GO" id="GO:0008168">
    <property type="term" value="F:methyltransferase activity"/>
    <property type="evidence" value="ECO:0007669"/>
    <property type="project" value="UniProtKB-KW"/>
</dbReference>
<dbReference type="Proteomes" id="UP001148299">
    <property type="component" value="Unassembled WGS sequence"/>
</dbReference>
<feature type="domain" description="Histidine-specific methyltransferase SAM-dependent" evidence="8">
    <location>
        <begin position="28"/>
        <end position="332"/>
    </location>
</feature>
<dbReference type="NCBIfam" id="TIGR03439">
    <property type="entry name" value="methyl_EasF"/>
    <property type="match status" value="1"/>
</dbReference>
<dbReference type="PANTHER" id="PTHR43397">
    <property type="entry name" value="ERGOTHIONEINE BIOSYNTHESIS PROTEIN 1"/>
    <property type="match status" value="1"/>
</dbReference>
<keyword evidence="4" id="KW-0408">Iron</keyword>
<evidence type="ECO:0000256" key="2">
    <source>
        <dbReference type="ARBA" id="ARBA00022679"/>
    </source>
</evidence>
<evidence type="ECO:0000259" key="7">
    <source>
        <dbReference type="Pfam" id="PF03781"/>
    </source>
</evidence>
<evidence type="ECO:0000256" key="5">
    <source>
        <dbReference type="ARBA" id="ARBA00037882"/>
    </source>
</evidence>
<dbReference type="InterPro" id="IPR029063">
    <property type="entry name" value="SAM-dependent_MTases_sf"/>
</dbReference>
<dbReference type="InterPro" id="IPR034660">
    <property type="entry name" value="DinB/YfiT-like"/>
</dbReference>
<evidence type="ECO:0000259" key="8">
    <source>
        <dbReference type="Pfam" id="PF10017"/>
    </source>
</evidence>
<evidence type="ECO:0000259" key="9">
    <source>
        <dbReference type="Pfam" id="PF12867"/>
    </source>
</evidence>